<gene>
    <name evidence="3" type="ORF">P5673_023266</name>
</gene>
<dbReference type="Gene3D" id="1.10.10.60">
    <property type="entry name" value="Homeodomain-like"/>
    <property type="match status" value="1"/>
</dbReference>
<dbReference type="InterPro" id="IPR044822">
    <property type="entry name" value="Myb_DNA-bind_4"/>
</dbReference>
<reference evidence="3" key="1">
    <citation type="journal article" date="2023" name="G3 (Bethesda)">
        <title>Whole genome assembly and annotation of the endangered Caribbean coral Acropora cervicornis.</title>
        <authorList>
            <person name="Selwyn J.D."/>
            <person name="Vollmer S.V."/>
        </authorList>
    </citation>
    <scope>NUCLEOTIDE SEQUENCE</scope>
    <source>
        <strain evidence="3">K2</strain>
    </source>
</reference>
<feature type="compositionally biased region" description="Low complexity" evidence="1">
    <location>
        <begin position="281"/>
        <end position="291"/>
    </location>
</feature>
<name>A0AAD9Q5X4_ACRCE</name>
<evidence type="ECO:0000313" key="3">
    <source>
        <dbReference type="EMBL" id="KAK2555281.1"/>
    </source>
</evidence>
<feature type="compositionally biased region" description="Polar residues" evidence="1">
    <location>
        <begin position="252"/>
        <end position="267"/>
    </location>
</feature>
<keyword evidence="4" id="KW-1185">Reference proteome</keyword>
<feature type="region of interest" description="Disordered" evidence="1">
    <location>
        <begin position="240"/>
        <end position="302"/>
    </location>
</feature>
<protein>
    <recommendedName>
        <fullName evidence="2">Myb/SANT-like DNA-binding domain-containing protein</fullName>
    </recommendedName>
</protein>
<feature type="domain" description="Myb/SANT-like DNA-binding" evidence="2">
    <location>
        <begin position="6"/>
        <end position="84"/>
    </location>
</feature>
<organism evidence="3 4">
    <name type="scientific">Acropora cervicornis</name>
    <name type="common">Staghorn coral</name>
    <dbReference type="NCBI Taxonomy" id="6130"/>
    <lineage>
        <taxon>Eukaryota</taxon>
        <taxon>Metazoa</taxon>
        <taxon>Cnidaria</taxon>
        <taxon>Anthozoa</taxon>
        <taxon>Hexacorallia</taxon>
        <taxon>Scleractinia</taxon>
        <taxon>Astrocoeniina</taxon>
        <taxon>Acroporidae</taxon>
        <taxon>Acropora</taxon>
    </lineage>
</organism>
<evidence type="ECO:0000313" key="4">
    <source>
        <dbReference type="Proteomes" id="UP001249851"/>
    </source>
</evidence>
<accession>A0AAD9Q5X4</accession>
<feature type="region of interest" description="Disordered" evidence="1">
    <location>
        <begin position="107"/>
        <end position="217"/>
    </location>
</feature>
<reference evidence="3" key="2">
    <citation type="journal article" date="2023" name="Science">
        <title>Genomic signatures of disease resistance in endangered staghorn corals.</title>
        <authorList>
            <person name="Vollmer S.V."/>
            <person name="Selwyn J.D."/>
            <person name="Despard B.A."/>
            <person name="Roesel C.L."/>
        </authorList>
    </citation>
    <scope>NUCLEOTIDE SEQUENCE</scope>
    <source>
        <strain evidence="3">K2</strain>
    </source>
</reference>
<dbReference type="Proteomes" id="UP001249851">
    <property type="component" value="Unassembled WGS sequence"/>
</dbReference>
<evidence type="ECO:0000256" key="1">
    <source>
        <dbReference type="SAM" id="MobiDB-lite"/>
    </source>
</evidence>
<evidence type="ECO:0000259" key="2">
    <source>
        <dbReference type="Pfam" id="PF13837"/>
    </source>
</evidence>
<feature type="compositionally biased region" description="Basic residues" evidence="1">
    <location>
        <begin position="164"/>
        <end position="179"/>
    </location>
</feature>
<dbReference type="EMBL" id="JARQWQ010000064">
    <property type="protein sequence ID" value="KAK2555281.1"/>
    <property type="molecule type" value="Genomic_DNA"/>
</dbReference>
<dbReference type="AlphaFoldDB" id="A0AAD9Q5X4"/>
<feature type="compositionally biased region" description="Basic and acidic residues" evidence="1">
    <location>
        <begin position="111"/>
        <end position="129"/>
    </location>
</feature>
<sequence length="302" mass="33550">MASYGTRWSKDEINALIDAYSDAKMSADPMTTNRELYSSIKSLMELNNDVQRSTKQIETKVKKLKSGYSKLKDRMKVSGAERPYDSKSLSSVEKVAFQHWDNLDRILGTHPVEDPPDEHLMESSAKGESDETGSSAVNEVESGAAETNTESSAAEVNTTQTSKPPKRKSGKDGKPKKKPRLCDVVEQSNEQMKQMQDYMQSNSVTLEERSKEREEDREFFRQMLGMMSQTMMGMTQMLVQGAGSGGYHPPTQAYSPQSVQPNYSFPSSGMGYGFHSPPARPSSASSVTSEPRSSEENDYNSL</sequence>
<feature type="compositionally biased region" description="Basic and acidic residues" evidence="1">
    <location>
        <begin position="206"/>
        <end position="217"/>
    </location>
</feature>
<comment type="caution">
    <text evidence="3">The sequence shown here is derived from an EMBL/GenBank/DDBJ whole genome shotgun (WGS) entry which is preliminary data.</text>
</comment>
<feature type="compositionally biased region" description="Low complexity" evidence="1">
    <location>
        <begin position="141"/>
        <end position="155"/>
    </location>
</feature>
<feature type="compositionally biased region" description="Polar residues" evidence="1">
    <location>
        <begin position="186"/>
        <end position="205"/>
    </location>
</feature>
<dbReference type="Pfam" id="PF13837">
    <property type="entry name" value="Myb_DNA-bind_4"/>
    <property type="match status" value="1"/>
</dbReference>
<proteinExistence type="predicted"/>